<name>A0A2S9JHC6_9HYPH</name>
<dbReference type="Gene3D" id="3.30.420.40">
    <property type="match status" value="2"/>
</dbReference>
<gene>
    <name evidence="2" type="primary">anmK</name>
    <name evidence="3" type="ORF">C5750_15950</name>
</gene>
<comment type="caution">
    <text evidence="2">Lacks conserved residue(s) required for the propagation of feature annotation.</text>
</comment>
<sequence>MGPIWAVGLMTGTVLDGNIDVALIKTDGERIEAFGAYALTPYDASVRVLLEETLNQARVWNFNGPEPVIFRQAEEALTRAQSAAVQDLVNGAGLTMADIGIVGFHGQTVLHRAPQEGRPGATRQLGDGELMSAILGTKVAYDFRSADMRMGGQGAPLSAAYHAALLQAAGVRNDTAMLNLGGVANVTWWDGDGGFIAFDTGPANAPLNDFVKSKGLGEMDRDGALALAGTVDEERLSKLLQHPYLTAPYPKSLDRFDFGAEMADGLNARDGAALLSAFTASAVGKALDLLPQRPRRLVVCGGGRRNPAIMAMLADRAGVEVVSAEALGLRGDAVEAECFGFLAVRVLRDLPISFPTTTGVREPTCGGRVAG</sequence>
<evidence type="ECO:0000256" key="1">
    <source>
        <dbReference type="ARBA" id="ARBA00023277"/>
    </source>
</evidence>
<dbReference type="UniPathway" id="UPA00343"/>
<comment type="caution">
    <text evidence="3">The sequence shown here is derived from an EMBL/GenBank/DDBJ whole genome shotgun (WGS) entry which is preliminary data.</text>
</comment>
<dbReference type="OrthoDB" id="9763949at2"/>
<protein>
    <recommendedName>
        <fullName evidence="2">Anhydro-N-acetylmuramic acid kinase</fullName>
        <ecNumber evidence="2">2.7.1.170</ecNumber>
    </recommendedName>
    <alternativeName>
        <fullName evidence="2">AnhMurNAc kinase</fullName>
    </alternativeName>
</protein>
<dbReference type="RefSeq" id="WP_105734890.1">
    <property type="nucleotide sequence ID" value="NZ_PVBT01000004.1"/>
</dbReference>
<accession>A0A2S9JHC6</accession>
<dbReference type="GO" id="GO:0016773">
    <property type="term" value="F:phosphotransferase activity, alcohol group as acceptor"/>
    <property type="evidence" value="ECO:0007669"/>
    <property type="project" value="UniProtKB-UniRule"/>
</dbReference>
<comment type="similarity">
    <text evidence="2">Belongs to the anhydro-N-acetylmuramic acid kinase family.</text>
</comment>
<evidence type="ECO:0000313" key="4">
    <source>
        <dbReference type="Proteomes" id="UP000238563"/>
    </source>
</evidence>
<dbReference type="EC" id="2.7.1.170" evidence="2"/>
<dbReference type="UniPathway" id="UPA00544"/>
<reference evidence="3 4" key="1">
    <citation type="submission" date="2018-02" db="EMBL/GenBank/DDBJ databases">
        <title>The draft genome of Phyllobacterium myrsinacearum DSM5892.</title>
        <authorList>
            <person name="Li L."/>
            <person name="Liu L."/>
            <person name="Zhang X."/>
            <person name="Wang T."/>
        </authorList>
    </citation>
    <scope>NUCLEOTIDE SEQUENCE [LARGE SCALE GENOMIC DNA]</scope>
    <source>
        <strain evidence="3 4">DSM 5892</strain>
    </source>
</reference>
<dbReference type="PANTHER" id="PTHR30605">
    <property type="entry name" value="ANHYDRO-N-ACETYLMURAMIC ACID KINASE"/>
    <property type="match status" value="1"/>
</dbReference>
<comment type="catalytic activity">
    <reaction evidence="2">
        <text>1,6-anhydro-N-acetyl-beta-muramate + ATP + H2O = N-acetyl-D-muramate 6-phosphate + ADP + H(+)</text>
        <dbReference type="Rhea" id="RHEA:24952"/>
        <dbReference type="ChEBI" id="CHEBI:15377"/>
        <dbReference type="ChEBI" id="CHEBI:15378"/>
        <dbReference type="ChEBI" id="CHEBI:30616"/>
        <dbReference type="ChEBI" id="CHEBI:58690"/>
        <dbReference type="ChEBI" id="CHEBI:58722"/>
        <dbReference type="ChEBI" id="CHEBI:456216"/>
        <dbReference type="EC" id="2.7.1.170"/>
    </reaction>
</comment>
<dbReference type="GO" id="GO:0005524">
    <property type="term" value="F:ATP binding"/>
    <property type="evidence" value="ECO:0007669"/>
    <property type="project" value="UniProtKB-UniRule"/>
</dbReference>
<dbReference type="GO" id="GO:0006040">
    <property type="term" value="P:amino sugar metabolic process"/>
    <property type="evidence" value="ECO:0007669"/>
    <property type="project" value="InterPro"/>
</dbReference>
<evidence type="ECO:0000256" key="2">
    <source>
        <dbReference type="HAMAP-Rule" id="MF_01270"/>
    </source>
</evidence>
<keyword evidence="2" id="KW-0547">Nucleotide-binding</keyword>
<dbReference type="AlphaFoldDB" id="A0A2S9JHC6"/>
<keyword evidence="2 3" id="KW-0418">Kinase</keyword>
<dbReference type="GO" id="GO:0016301">
    <property type="term" value="F:kinase activity"/>
    <property type="evidence" value="ECO:0007669"/>
    <property type="project" value="UniProtKB-KW"/>
</dbReference>
<keyword evidence="2" id="KW-0808">Transferase</keyword>
<dbReference type="Pfam" id="PF03702">
    <property type="entry name" value="AnmK"/>
    <property type="match status" value="1"/>
</dbReference>
<organism evidence="3 4">
    <name type="scientific">Phyllobacterium myrsinacearum</name>
    <dbReference type="NCBI Taxonomy" id="28101"/>
    <lineage>
        <taxon>Bacteria</taxon>
        <taxon>Pseudomonadati</taxon>
        <taxon>Pseudomonadota</taxon>
        <taxon>Alphaproteobacteria</taxon>
        <taxon>Hyphomicrobiales</taxon>
        <taxon>Phyllobacteriaceae</taxon>
        <taxon>Phyllobacterium</taxon>
    </lineage>
</organism>
<dbReference type="SUPFAM" id="SSF53067">
    <property type="entry name" value="Actin-like ATPase domain"/>
    <property type="match status" value="1"/>
</dbReference>
<keyword evidence="1 2" id="KW-0119">Carbohydrate metabolism</keyword>
<dbReference type="EMBL" id="PVBT01000004">
    <property type="protein sequence ID" value="PRD52380.1"/>
    <property type="molecule type" value="Genomic_DNA"/>
</dbReference>
<comment type="function">
    <text evidence="2">Catalyzes the specific phosphorylation of 1,6-anhydro-N-acetylmuramic acid (anhMurNAc) with the simultaneous cleavage of the 1,6-anhydro ring, generating MurNAc-6-P. Is required for the utilization of anhMurNAc either imported from the medium or derived from its own cell wall murein, and thus plays a role in cell wall recycling.</text>
</comment>
<comment type="pathway">
    <text evidence="2">Cell wall biogenesis; peptidoglycan recycling.</text>
</comment>
<comment type="pathway">
    <text evidence="2">Amino-sugar metabolism; 1,6-anhydro-N-acetylmuramate degradation.</text>
</comment>
<dbReference type="PANTHER" id="PTHR30605:SF0">
    <property type="entry name" value="ANHYDRO-N-ACETYLMURAMIC ACID KINASE"/>
    <property type="match status" value="1"/>
</dbReference>
<dbReference type="InterPro" id="IPR043129">
    <property type="entry name" value="ATPase_NBD"/>
</dbReference>
<keyword evidence="2" id="KW-0067">ATP-binding</keyword>
<proteinExistence type="inferred from homology"/>
<dbReference type="GO" id="GO:0097175">
    <property type="term" value="P:1,6-anhydro-N-acetyl-beta-muramic acid catabolic process"/>
    <property type="evidence" value="ECO:0007669"/>
    <property type="project" value="UniProtKB-UniRule"/>
</dbReference>
<dbReference type="NCBIfam" id="NF007141">
    <property type="entry name" value="PRK09585.1-5"/>
    <property type="match status" value="1"/>
</dbReference>
<dbReference type="GO" id="GO:0009254">
    <property type="term" value="P:peptidoglycan turnover"/>
    <property type="evidence" value="ECO:0007669"/>
    <property type="project" value="UniProtKB-UniRule"/>
</dbReference>
<evidence type="ECO:0000313" key="3">
    <source>
        <dbReference type="EMBL" id="PRD52380.1"/>
    </source>
</evidence>
<dbReference type="HAMAP" id="MF_01270">
    <property type="entry name" value="AnhMurNAc_kinase"/>
    <property type="match status" value="1"/>
</dbReference>
<dbReference type="Proteomes" id="UP000238563">
    <property type="component" value="Unassembled WGS sequence"/>
</dbReference>
<dbReference type="InterPro" id="IPR005338">
    <property type="entry name" value="Anhydro_N_Ac-Mur_kinase"/>
</dbReference>
<keyword evidence="4" id="KW-1185">Reference proteome</keyword>